<dbReference type="AlphaFoldDB" id="A0A834XCD2"/>
<evidence type="ECO:0000313" key="3">
    <source>
        <dbReference type="Proteomes" id="UP000634136"/>
    </source>
</evidence>
<accession>A0A834XCD2</accession>
<reference evidence="2" key="1">
    <citation type="submission" date="2020-09" db="EMBL/GenBank/DDBJ databases">
        <title>Genome-Enabled Discovery of Anthraquinone Biosynthesis in Senna tora.</title>
        <authorList>
            <person name="Kang S.-H."/>
            <person name="Pandey R.P."/>
            <person name="Lee C.-M."/>
            <person name="Sim J.-S."/>
            <person name="Jeong J.-T."/>
            <person name="Choi B.-S."/>
            <person name="Jung M."/>
            <person name="Ginzburg D."/>
            <person name="Zhao K."/>
            <person name="Won S.Y."/>
            <person name="Oh T.-J."/>
            <person name="Yu Y."/>
            <person name="Kim N.-H."/>
            <person name="Lee O.R."/>
            <person name="Lee T.-H."/>
            <person name="Bashyal P."/>
            <person name="Kim T.-S."/>
            <person name="Lee W.-H."/>
            <person name="Kawkins C."/>
            <person name="Kim C.-K."/>
            <person name="Kim J.S."/>
            <person name="Ahn B.O."/>
            <person name="Rhee S.Y."/>
            <person name="Sohng J.K."/>
        </authorList>
    </citation>
    <scope>NUCLEOTIDE SEQUENCE</scope>
    <source>
        <tissue evidence="2">Leaf</tissue>
    </source>
</reference>
<sequence length="20" mass="2374">MEGGEERKDKDGRRRRATLL</sequence>
<keyword evidence="3" id="KW-1185">Reference proteome</keyword>
<feature type="region of interest" description="Disordered" evidence="1">
    <location>
        <begin position="1"/>
        <end position="20"/>
    </location>
</feature>
<comment type="caution">
    <text evidence="2">The sequence shown here is derived from an EMBL/GenBank/DDBJ whole genome shotgun (WGS) entry which is preliminary data.</text>
</comment>
<evidence type="ECO:0000256" key="1">
    <source>
        <dbReference type="SAM" id="MobiDB-lite"/>
    </source>
</evidence>
<organism evidence="2 3">
    <name type="scientific">Senna tora</name>
    <dbReference type="NCBI Taxonomy" id="362788"/>
    <lineage>
        <taxon>Eukaryota</taxon>
        <taxon>Viridiplantae</taxon>
        <taxon>Streptophyta</taxon>
        <taxon>Embryophyta</taxon>
        <taxon>Tracheophyta</taxon>
        <taxon>Spermatophyta</taxon>
        <taxon>Magnoliopsida</taxon>
        <taxon>eudicotyledons</taxon>
        <taxon>Gunneridae</taxon>
        <taxon>Pentapetalae</taxon>
        <taxon>rosids</taxon>
        <taxon>fabids</taxon>
        <taxon>Fabales</taxon>
        <taxon>Fabaceae</taxon>
        <taxon>Caesalpinioideae</taxon>
        <taxon>Cassia clade</taxon>
        <taxon>Senna</taxon>
    </lineage>
</organism>
<gene>
    <name evidence="2" type="ORF">G2W53_004485</name>
</gene>
<dbReference type="Proteomes" id="UP000634136">
    <property type="component" value="Unassembled WGS sequence"/>
</dbReference>
<feature type="compositionally biased region" description="Basic and acidic residues" evidence="1">
    <location>
        <begin position="1"/>
        <end position="12"/>
    </location>
</feature>
<name>A0A834XCD2_9FABA</name>
<protein>
    <submittedName>
        <fullName evidence="2">Uncharacterized protein</fullName>
    </submittedName>
</protein>
<evidence type="ECO:0000313" key="2">
    <source>
        <dbReference type="EMBL" id="KAF7842187.1"/>
    </source>
</evidence>
<dbReference type="EMBL" id="JAAIUW010000002">
    <property type="protein sequence ID" value="KAF7842187.1"/>
    <property type="molecule type" value="Genomic_DNA"/>
</dbReference>
<proteinExistence type="predicted"/>